<organism evidence="1 2">
    <name type="scientific">Burkholderia singularis</name>
    <dbReference type="NCBI Taxonomy" id="1503053"/>
    <lineage>
        <taxon>Bacteria</taxon>
        <taxon>Pseudomonadati</taxon>
        <taxon>Pseudomonadota</taxon>
        <taxon>Betaproteobacteria</taxon>
        <taxon>Burkholderiales</taxon>
        <taxon>Burkholderiaceae</taxon>
        <taxon>Burkholderia</taxon>
        <taxon>pseudomallei group</taxon>
    </lineage>
</organism>
<sequence length="37" mass="3939">MAFGMPGSPRKMRRTDGVGIIGKASGLAFLGDFRLAR</sequence>
<dbReference type="Proteomes" id="UP000198460">
    <property type="component" value="Unassembled WGS sequence"/>
</dbReference>
<proteinExistence type="predicted"/>
<evidence type="ECO:0000313" key="2">
    <source>
        <dbReference type="Proteomes" id="UP000198460"/>
    </source>
</evidence>
<protein>
    <submittedName>
        <fullName evidence="1">Uncharacterized protein</fullName>
    </submittedName>
</protein>
<evidence type="ECO:0000313" key="1">
    <source>
        <dbReference type="EMBL" id="SMG00067.1"/>
    </source>
</evidence>
<name>A0A238H4K4_9BURK</name>
<reference evidence="1 2" key="1">
    <citation type="submission" date="2017-04" db="EMBL/GenBank/DDBJ databases">
        <authorList>
            <person name="Afonso C.L."/>
            <person name="Miller P.J."/>
            <person name="Scott M.A."/>
            <person name="Spackman E."/>
            <person name="Goraichik I."/>
            <person name="Dimitrov K.M."/>
            <person name="Suarez D.L."/>
            <person name="Swayne D.E."/>
        </authorList>
    </citation>
    <scope>NUCLEOTIDE SEQUENCE [LARGE SCALE GENOMIC DNA]</scope>
    <source>
        <strain evidence="1">LMG 28154</strain>
    </source>
</reference>
<accession>A0A238H4K4</accession>
<gene>
    <name evidence="1" type="ORF">BSIN_3259</name>
</gene>
<dbReference type="EMBL" id="FXAN01000049">
    <property type="protein sequence ID" value="SMG00067.1"/>
    <property type="molecule type" value="Genomic_DNA"/>
</dbReference>
<dbReference type="AlphaFoldDB" id="A0A238H4K4"/>